<keyword evidence="2" id="KW-1133">Transmembrane helix</keyword>
<gene>
    <name evidence="3" type="ORF">CAL20_08540</name>
</gene>
<feature type="transmembrane region" description="Helical" evidence="2">
    <location>
        <begin position="308"/>
        <end position="329"/>
    </location>
</feature>
<evidence type="ECO:0000313" key="3">
    <source>
        <dbReference type="EMBL" id="OZI57434.1"/>
    </source>
</evidence>
<evidence type="ECO:0000313" key="4">
    <source>
        <dbReference type="Proteomes" id="UP000216885"/>
    </source>
</evidence>
<dbReference type="EMBL" id="NEVQ01000012">
    <property type="protein sequence ID" value="OZI57434.1"/>
    <property type="molecule type" value="Genomic_DNA"/>
</dbReference>
<dbReference type="Proteomes" id="UP000216885">
    <property type="component" value="Unassembled WGS sequence"/>
</dbReference>
<accession>A0A261U678</accession>
<proteinExistence type="predicted"/>
<dbReference type="AlphaFoldDB" id="A0A261U678"/>
<feature type="transmembrane region" description="Helical" evidence="2">
    <location>
        <begin position="112"/>
        <end position="130"/>
    </location>
</feature>
<comment type="caution">
    <text evidence="3">The sequence shown here is derived from an EMBL/GenBank/DDBJ whole genome shotgun (WGS) entry which is preliminary data.</text>
</comment>
<feature type="transmembrane region" description="Helical" evidence="2">
    <location>
        <begin position="377"/>
        <end position="396"/>
    </location>
</feature>
<feature type="transmembrane region" description="Helical" evidence="2">
    <location>
        <begin position="224"/>
        <end position="247"/>
    </location>
</feature>
<feature type="transmembrane region" description="Helical" evidence="2">
    <location>
        <begin position="170"/>
        <end position="189"/>
    </location>
</feature>
<keyword evidence="4" id="KW-1185">Reference proteome</keyword>
<evidence type="ECO:0000256" key="2">
    <source>
        <dbReference type="SAM" id="Phobius"/>
    </source>
</evidence>
<protein>
    <submittedName>
        <fullName evidence="3">Uncharacterized protein</fullName>
    </submittedName>
</protein>
<name>A0A261U678_9BORD</name>
<keyword evidence="2" id="KW-0472">Membrane</keyword>
<reference evidence="3 4" key="1">
    <citation type="submission" date="2017-05" db="EMBL/GenBank/DDBJ databases">
        <title>Complete and WGS of Bordetella genogroups.</title>
        <authorList>
            <person name="Spilker T."/>
            <person name="LiPuma J."/>
        </authorList>
    </citation>
    <scope>NUCLEOTIDE SEQUENCE [LARGE SCALE GENOMIC DNA]</scope>
    <source>
        <strain evidence="3 4">AU9919</strain>
    </source>
</reference>
<organism evidence="3 4">
    <name type="scientific">Bordetella genomosp. 4</name>
    <dbReference type="NCBI Taxonomy" id="463044"/>
    <lineage>
        <taxon>Bacteria</taxon>
        <taxon>Pseudomonadati</taxon>
        <taxon>Pseudomonadota</taxon>
        <taxon>Betaproteobacteria</taxon>
        <taxon>Burkholderiales</taxon>
        <taxon>Alcaligenaceae</taxon>
        <taxon>Bordetella</taxon>
    </lineage>
</organism>
<feature type="transmembrane region" description="Helical" evidence="2">
    <location>
        <begin position="70"/>
        <end position="91"/>
    </location>
</feature>
<feature type="transmembrane region" description="Helical" evidence="2">
    <location>
        <begin position="349"/>
        <end position="370"/>
    </location>
</feature>
<keyword evidence="2" id="KW-0812">Transmembrane</keyword>
<dbReference type="RefSeq" id="WP_094837639.1">
    <property type="nucleotide sequence ID" value="NZ_NEVQ01000012.1"/>
</dbReference>
<feature type="transmembrane region" description="Helical" evidence="2">
    <location>
        <begin position="267"/>
        <end position="287"/>
    </location>
</feature>
<sequence>MSGDNSPRFKRYALKITLIYLLIRGLPELLFFVFYLLPEATVQSLVQTQSVWLRHLYPVLPLQVLTLPLGFQYALALVPVLIIECLLVFLFSAWFIRRRPWAAERPSNKGRWIILVLATLAWSYFVRLQILGHFQHLWVEELQTLEAKGGDWFELMPPILLQANRTITSLLYTTMPLWAWVPVWLHFLFAKKPVDTTHDTAFADSNHSASVVAPLQKSIAFTSFLLGCLGLHFVLVLLTYLGLWPWAAQLSDIQPPLDVLDALSLPLSLSQIVFASLICLLAATIYVRRLTIARPNTFGLVIKPLLSGVIAYLLTSFLILALVWAWMWLNPGFVESLPRQLSRNPESGLALAIALNLVAMALLCIASGRLRQSPRRWTGVLAVLMLCASIPLYVGWTLASANMGAAGGTPGMAVTGKLGDARWRSMEQWCTGVVETRHGTWLVGRNEDSSGAAPSYIPDGVQDLSKLVMSEDEAASQRRFSLFNSRSVLTTLSLLQDDGTFKMVATVPDVTCLVVSPKSDTLFLFTGIDRPRPSSPSLPANEQTAVFRSTDHGATWTLLESGFMTEVDGLAWNIKPTFSSDQEVWAWGKEPPSDDEPTGIWGRPEPASTRRDANGNETRPTALFYSSDQGQTSAVVYSPEPLIAPVSYLREMIGQPTADFSSRRDMDQERFVVQVSDTRAYAWASEFMWYSVGEAQHRTMLMTRAELSRTTSSGEWQITKVTRHPELRVQHLSTSLDGRTYAILQDKDGEWLAKLDTQTGEWIERQKTPSLLPQWLAEDRTSARYFWNNGDYQVVSEWGDTVVPRLIIPVSKDRAEIDTDAHFYTRDGGRTWHQLAIPGYLGVMGLSPAGSKLYWSKGDWYENDEPLQWQYDLAR</sequence>
<feature type="transmembrane region" description="Helical" evidence="2">
    <location>
        <begin position="12"/>
        <end position="37"/>
    </location>
</feature>
<evidence type="ECO:0000256" key="1">
    <source>
        <dbReference type="SAM" id="MobiDB-lite"/>
    </source>
</evidence>
<dbReference type="SUPFAM" id="SSF110296">
    <property type="entry name" value="Oligoxyloglucan reducing end-specific cellobiohydrolase"/>
    <property type="match status" value="1"/>
</dbReference>
<feature type="region of interest" description="Disordered" evidence="1">
    <location>
        <begin position="589"/>
        <end position="619"/>
    </location>
</feature>